<dbReference type="AlphaFoldDB" id="A0A3A1YEZ2"/>
<sequence>MTDKLRAYNRAPVPFKGQKKNFLAELDTFLNLAIGGGWHDGSGYTIIDLFGGSGLLAHRAKRRYPNARVIYNDFDNYAKQIEDIPKAVNHWHALRSIADRQEARTGKPLYRGHDVFVKVEDPVTRQEILDYVKSLDESELNIKYLTLWLVWSVCDIQSKEELVNSISTNCYWQVPLKAPSVSNDYLIGLERVSMDYREILHSYYAQDKVIYLIDPPYVGTYADMYKQSFKAADHIELLLKIKPPYLLFNCDKGDLLRTLDTIVNNRLGNWQSYVDTRIMTKDQNSSTRSHRNEILVYKL</sequence>
<gene>
    <name evidence="4" type="ORF">CKF58_06365</name>
</gene>
<comment type="caution">
    <text evidence="4">The sequence shown here is derived from an EMBL/GenBank/DDBJ whole genome shotgun (WGS) entry which is preliminary data.</text>
</comment>
<dbReference type="InterPro" id="IPR012327">
    <property type="entry name" value="MeTrfase_D12"/>
</dbReference>
<dbReference type="GO" id="GO:0009307">
    <property type="term" value="P:DNA restriction-modification system"/>
    <property type="evidence" value="ECO:0007669"/>
    <property type="project" value="InterPro"/>
</dbReference>
<protein>
    <recommendedName>
        <fullName evidence="6">D12 class N6 adenine-specific DNA methyltransferase</fullName>
    </recommendedName>
</protein>
<reference evidence="4 5" key="1">
    <citation type="submission" date="2017-08" db="EMBL/GenBank/DDBJ databases">
        <title>Reclassification of Bisgaard taxon 37 and 44.</title>
        <authorList>
            <person name="Christensen H."/>
        </authorList>
    </citation>
    <scope>NUCLEOTIDE SEQUENCE [LARGE SCALE GENOMIC DNA]</scope>
    <source>
        <strain evidence="4 5">111</strain>
    </source>
</reference>
<evidence type="ECO:0000256" key="3">
    <source>
        <dbReference type="ARBA" id="ARBA00022691"/>
    </source>
</evidence>
<organism evidence="4 5">
    <name type="scientific">Psittacicella hinzii</name>
    <dbReference type="NCBI Taxonomy" id="2028575"/>
    <lineage>
        <taxon>Bacteria</taxon>
        <taxon>Pseudomonadati</taxon>
        <taxon>Pseudomonadota</taxon>
        <taxon>Gammaproteobacteria</taxon>
        <taxon>Pasteurellales</taxon>
        <taxon>Psittacicellaceae</taxon>
        <taxon>Psittacicella</taxon>
    </lineage>
</organism>
<dbReference type="InterPro" id="IPR029063">
    <property type="entry name" value="SAM-dependent_MTases_sf"/>
</dbReference>
<keyword evidence="5" id="KW-1185">Reference proteome</keyword>
<keyword evidence="3" id="KW-0949">S-adenosyl-L-methionine</keyword>
<keyword evidence="2" id="KW-0808">Transferase</keyword>
<dbReference type="SUPFAM" id="SSF53335">
    <property type="entry name" value="S-adenosyl-L-methionine-dependent methyltransferases"/>
    <property type="match status" value="1"/>
</dbReference>
<dbReference type="EMBL" id="NRJG01000120">
    <property type="protein sequence ID" value="RIY36006.1"/>
    <property type="molecule type" value="Genomic_DNA"/>
</dbReference>
<evidence type="ECO:0000313" key="5">
    <source>
        <dbReference type="Proteomes" id="UP000265916"/>
    </source>
</evidence>
<accession>A0A3A1YEZ2</accession>
<dbReference type="Pfam" id="PF02086">
    <property type="entry name" value="MethyltransfD12"/>
    <property type="match status" value="1"/>
</dbReference>
<name>A0A3A1YEZ2_9GAMM</name>
<dbReference type="RefSeq" id="WP_119532106.1">
    <property type="nucleotide sequence ID" value="NZ_JBHSSP010000028.1"/>
</dbReference>
<dbReference type="OrthoDB" id="5671374at2"/>
<evidence type="ECO:0000313" key="4">
    <source>
        <dbReference type="EMBL" id="RIY36006.1"/>
    </source>
</evidence>
<proteinExistence type="predicted"/>
<evidence type="ECO:0008006" key="6">
    <source>
        <dbReference type="Google" id="ProtNLM"/>
    </source>
</evidence>
<evidence type="ECO:0000256" key="2">
    <source>
        <dbReference type="ARBA" id="ARBA00022679"/>
    </source>
</evidence>
<dbReference type="GO" id="GO:0009007">
    <property type="term" value="F:site-specific DNA-methyltransferase (adenine-specific) activity"/>
    <property type="evidence" value="ECO:0007669"/>
    <property type="project" value="UniProtKB-EC"/>
</dbReference>
<dbReference type="GO" id="GO:0032259">
    <property type="term" value="P:methylation"/>
    <property type="evidence" value="ECO:0007669"/>
    <property type="project" value="UniProtKB-KW"/>
</dbReference>
<dbReference type="Gene3D" id="3.40.50.150">
    <property type="entry name" value="Vaccinia Virus protein VP39"/>
    <property type="match status" value="1"/>
</dbReference>
<evidence type="ECO:0000256" key="1">
    <source>
        <dbReference type="ARBA" id="ARBA00022603"/>
    </source>
</evidence>
<dbReference type="Proteomes" id="UP000265916">
    <property type="component" value="Unassembled WGS sequence"/>
</dbReference>
<keyword evidence="1" id="KW-0489">Methyltransferase</keyword>